<keyword evidence="1" id="KW-0963">Cytoplasm</keyword>
<dbReference type="InterPro" id="IPR027417">
    <property type="entry name" value="P-loop_NTPase"/>
</dbReference>
<evidence type="ECO:0000313" key="10">
    <source>
        <dbReference type="EMBL" id="CAI2368409.1"/>
    </source>
</evidence>
<dbReference type="PRINTS" id="PR00094">
    <property type="entry name" value="ADENYLTKNASE"/>
</dbReference>
<keyword evidence="3" id="KW-0547">Nucleotide-binding</keyword>
<evidence type="ECO:0000256" key="2">
    <source>
        <dbReference type="ARBA" id="ARBA00022679"/>
    </source>
</evidence>
<gene>
    <name evidence="10" type="ORF">ECRASSUSDP1_LOCUS9701</name>
</gene>
<dbReference type="Gene3D" id="3.40.50.300">
    <property type="entry name" value="P-loop containing nucleotide triphosphate hydrolases"/>
    <property type="match status" value="1"/>
</dbReference>
<keyword evidence="11" id="KW-1185">Reference proteome</keyword>
<evidence type="ECO:0008006" key="12">
    <source>
        <dbReference type="Google" id="ProtNLM"/>
    </source>
</evidence>
<dbReference type="EMBL" id="CAMPGE010009543">
    <property type="protein sequence ID" value="CAI2368409.1"/>
    <property type="molecule type" value="Genomic_DNA"/>
</dbReference>
<dbReference type="GO" id="GO:0005524">
    <property type="term" value="F:ATP binding"/>
    <property type="evidence" value="ECO:0007669"/>
    <property type="project" value="UniProtKB-KW"/>
</dbReference>
<protein>
    <recommendedName>
        <fullName evidence="12">Adenylate kinase</fullName>
    </recommendedName>
</protein>
<keyword evidence="5" id="KW-0067">ATP-binding</keyword>
<keyword evidence="4 9" id="KW-0418">Kinase</keyword>
<dbReference type="HAMAP" id="MF_00235">
    <property type="entry name" value="Adenylate_kinase_Adk"/>
    <property type="match status" value="1"/>
</dbReference>
<dbReference type="Proteomes" id="UP001295684">
    <property type="component" value="Unassembled WGS sequence"/>
</dbReference>
<comment type="caution">
    <text evidence="10">The sequence shown here is derived from an EMBL/GenBank/DDBJ whole genome shotgun (WGS) entry which is preliminary data.</text>
</comment>
<dbReference type="Pfam" id="PF00406">
    <property type="entry name" value="ADK"/>
    <property type="match status" value="1"/>
</dbReference>
<comment type="catalytic activity">
    <reaction evidence="8">
        <text>UMP + ATP = UDP + ADP</text>
        <dbReference type="Rhea" id="RHEA:24400"/>
        <dbReference type="ChEBI" id="CHEBI:30616"/>
        <dbReference type="ChEBI" id="CHEBI:57865"/>
        <dbReference type="ChEBI" id="CHEBI:58223"/>
        <dbReference type="ChEBI" id="CHEBI:456216"/>
        <dbReference type="EC" id="2.7.4.14"/>
    </reaction>
</comment>
<dbReference type="PANTHER" id="PTHR23359">
    <property type="entry name" value="NUCLEOTIDE KINASE"/>
    <property type="match status" value="1"/>
</dbReference>
<dbReference type="CDD" id="cd01428">
    <property type="entry name" value="ADK"/>
    <property type="match status" value="1"/>
</dbReference>
<dbReference type="InterPro" id="IPR033690">
    <property type="entry name" value="Adenylat_kinase_CS"/>
</dbReference>
<keyword evidence="2 9" id="KW-0808">Transferase</keyword>
<evidence type="ECO:0000256" key="7">
    <source>
        <dbReference type="ARBA" id="ARBA00023242"/>
    </source>
</evidence>
<dbReference type="SUPFAM" id="SSF52540">
    <property type="entry name" value="P-loop containing nucleoside triphosphate hydrolases"/>
    <property type="match status" value="1"/>
</dbReference>
<accession>A0AAD1X9S4</accession>
<comment type="similarity">
    <text evidence="9">Belongs to the adenylate kinase family.</text>
</comment>
<dbReference type="InterPro" id="IPR006266">
    <property type="entry name" value="UMP_CMP_kinase"/>
</dbReference>
<dbReference type="GO" id="GO:0006207">
    <property type="term" value="P:'de novo' pyrimidine nucleobase biosynthetic process"/>
    <property type="evidence" value="ECO:0007669"/>
    <property type="project" value="InterPro"/>
</dbReference>
<dbReference type="AlphaFoldDB" id="A0AAD1X9S4"/>
<dbReference type="GO" id="GO:0009123">
    <property type="term" value="P:nucleoside monophosphate metabolic process"/>
    <property type="evidence" value="ECO:0007669"/>
    <property type="project" value="UniProtKB-ARBA"/>
</dbReference>
<dbReference type="NCBIfam" id="TIGR01359">
    <property type="entry name" value="UMP_CMP_kin_fam"/>
    <property type="match status" value="1"/>
</dbReference>
<proteinExistence type="inferred from homology"/>
<dbReference type="GO" id="GO:0006221">
    <property type="term" value="P:pyrimidine nucleotide biosynthetic process"/>
    <property type="evidence" value="ECO:0007669"/>
    <property type="project" value="UniProtKB-KW"/>
</dbReference>
<evidence type="ECO:0000256" key="5">
    <source>
        <dbReference type="ARBA" id="ARBA00022840"/>
    </source>
</evidence>
<reference evidence="10" key="1">
    <citation type="submission" date="2023-07" db="EMBL/GenBank/DDBJ databases">
        <authorList>
            <consortium name="AG Swart"/>
            <person name="Singh M."/>
            <person name="Singh A."/>
            <person name="Seah K."/>
            <person name="Emmerich C."/>
        </authorList>
    </citation>
    <scope>NUCLEOTIDE SEQUENCE</scope>
    <source>
        <strain evidence="10">DP1</strain>
    </source>
</reference>
<sequence length="288" mass="32559">MIPEVLKRAQPLEIEGRSFGVTCVSKEKLYISFRKVLRVLCVLMVLGFSQANETKLENMTKILPKGETQMGLPNCQEGINSDSQKVRCANNTELDGNTDIKANATFVLGGPGSGKGTLSTLLAERDGYIHLSVGDLLREEQESSSEESELIKEYIKEGKLVPVEIPCRLLLKAMQQNGMSNKFLIDGFPRNQENLDGWVQYISKHTNLVQVVYLDVSKEVMLERVLKRGENSGRTDDNPQTFEKRYNVFKEQTMKIIDYFKSKNMVFQISTYGSVEKNYLKLKKGLVV</sequence>
<keyword evidence="7" id="KW-0539">Nucleus</keyword>
<evidence type="ECO:0000256" key="4">
    <source>
        <dbReference type="ARBA" id="ARBA00022777"/>
    </source>
</evidence>
<evidence type="ECO:0000256" key="8">
    <source>
        <dbReference type="ARBA" id="ARBA00048116"/>
    </source>
</evidence>
<evidence type="ECO:0000256" key="9">
    <source>
        <dbReference type="RuleBase" id="RU003330"/>
    </source>
</evidence>
<dbReference type="GO" id="GO:0019205">
    <property type="term" value="F:nucleobase-containing compound kinase activity"/>
    <property type="evidence" value="ECO:0007669"/>
    <property type="project" value="InterPro"/>
</dbReference>
<evidence type="ECO:0000313" key="11">
    <source>
        <dbReference type="Proteomes" id="UP001295684"/>
    </source>
</evidence>
<evidence type="ECO:0000256" key="3">
    <source>
        <dbReference type="ARBA" id="ARBA00022741"/>
    </source>
</evidence>
<dbReference type="PROSITE" id="PS00113">
    <property type="entry name" value="ADENYLATE_KINASE"/>
    <property type="match status" value="1"/>
</dbReference>
<organism evidence="10 11">
    <name type="scientific">Euplotes crassus</name>
    <dbReference type="NCBI Taxonomy" id="5936"/>
    <lineage>
        <taxon>Eukaryota</taxon>
        <taxon>Sar</taxon>
        <taxon>Alveolata</taxon>
        <taxon>Ciliophora</taxon>
        <taxon>Intramacronucleata</taxon>
        <taxon>Spirotrichea</taxon>
        <taxon>Hypotrichia</taxon>
        <taxon>Euplotida</taxon>
        <taxon>Euplotidae</taxon>
        <taxon>Moneuplotes</taxon>
    </lineage>
</organism>
<dbReference type="InterPro" id="IPR000850">
    <property type="entry name" value="Adenylat/UMP-CMP_kin"/>
</dbReference>
<dbReference type="GO" id="GO:0016776">
    <property type="term" value="F:phosphotransferase activity, phosphate group as acceptor"/>
    <property type="evidence" value="ECO:0007669"/>
    <property type="project" value="InterPro"/>
</dbReference>
<keyword evidence="6" id="KW-0665">Pyrimidine biosynthesis</keyword>
<evidence type="ECO:0000256" key="6">
    <source>
        <dbReference type="ARBA" id="ARBA00022975"/>
    </source>
</evidence>
<name>A0AAD1X9S4_EUPCR</name>
<evidence type="ECO:0000256" key="1">
    <source>
        <dbReference type="ARBA" id="ARBA00022490"/>
    </source>
</evidence>